<dbReference type="SUPFAM" id="SSF48371">
    <property type="entry name" value="ARM repeat"/>
    <property type="match status" value="1"/>
</dbReference>
<keyword evidence="1" id="KW-0812">Transmembrane</keyword>
<dbReference type="Gene3D" id="1.25.10.10">
    <property type="entry name" value="Leucine-rich Repeat Variant"/>
    <property type="match status" value="1"/>
</dbReference>
<evidence type="ECO:0000313" key="2">
    <source>
        <dbReference type="EMBL" id="MCD2423421.1"/>
    </source>
</evidence>
<dbReference type="InterPro" id="IPR011989">
    <property type="entry name" value="ARM-like"/>
</dbReference>
<sequence length="364" mass="41597">MTLSLLSIFDLFKPGFFYATAAVFAVLIVLLLVLIYWNLYERKVAFFQPQSFRMGFELWVSKWILEELQDIDTIRVPSKFTKHLKRPNNRQFALNSLIELKKSVAGAVGDKVVALYLELGFKEDSLKKLNSVVWHQKVKGINELSVMQQEDMNARIFKLTNNRNIYIRREAQSAMFNFYGFKGLRFLNVLTHAISDWQQLNLIEQLRPLDPEPIPGLSGWLHSDNDTVVIFALRLAEIYQCFEVHADVVHCLTHANEAVRSQAAKTLKEIADDSTAEILCKQYTAETLRNQIVVLNSLAVIAGDAQQPFLTKELDNENAFLKLGAARVIATCCSNGWAILSAKAQEQPSPFQKIYNHLRFELKK</sequence>
<keyword evidence="1" id="KW-0472">Membrane</keyword>
<dbReference type="Proteomes" id="UP001199816">
    <property type="component" value="Unassembled WGS sequence"/>
</dbReference>
<gene>
    <name evidence="2" type="ORF">LQ567_11660</name>
</gene>
<dbReference type="EMBL" id="JAJNEC010000005">
    <property type="protein sequence ID" value="MCD2423421.1"/>
    <property type="molecule type" value="Genomic_DNA"/>
</dbReference>
<keyword evidence="1" id="KW-1133">Transmembrane helix</keyword>
<comment type="caution">
    <text evidence="2">The sequence shown here is derived from an EMBL/GenBank/DDBJ whole genome shotgun (WGS) entry which is preliminary data.</text>
</comment>
<evidence type="ECO:0000313" key="3">
    <source>
        <dbReference type="Proteomes" id="UP001199816"/>
    </source>
</evidence>
<name>A0ABS8PQT8_9BACT</name>
<evidence type="ECO:0008006" key="4">
    <source>
        <dbReference type="Google" id="ProtNLM"/>
    </source>
</evidence>
<protein>
    <recommendedName>
        <fullName evidence="4">HEAT repeat domain-containing protein</fullName>
    </recommendedName>
</protein>
<dbReference type="InterPro" id="IPR016024">
    <property type="entry name" value="ARM-type_fold"/>
</dbReference>
<accession>A0ABS8PQT8</accession>
<proteinExistence type="predicted"/>
<evidence type="ECO:0000256" key="1">
    <source>
        <dbReference type="SAM" id="Phobius"/>
    </source>
</evidence>
<dbReference type="RefSeq" id="WP_231004684.1">
    <property type="nucleotide sequence ID" value="NZ_JAJNEC010000005.1"/>
</dbReference>
<feature type="transmembrane region" description="Helical" evidence="1">
    <location>
        <begin position="15"/>
        <end position="37"/>
    </location>
</feature>
<keyword evidence="3" id="KW-1185">Reference proteome</keyword>
<organism evidence="2 3">
    <name type="scientific">Niabella pedocola</name>
    <dbReference type="NCBI Taxonomy" id="1752077"/>
    <lineage>
        <taxon>Bacteria</taxon>
        <taxon>Pseudomonadati</taxon>
        <taxon>Bacteroidota</taxon>
        <taxon>Chitinophagia</taxon>
        <taxon>Chitinophagales</taxon>
        <taxon>Chitinophagaceae</taxon>
        <taxon>Niabella</taxon>
    </lineage>
</organism>
<reference evidence="2 3" key="1">
    <citation type="submission" date="2021-11" db="EMBL/GenBank/DDBJ databases">
        <title>Genomic of Niabella pedocola.</title>
        <authorList>
            <person name="Wu T."/>
        </authorList>
    </citation>
    <scope>NUCLEOTIDE SEQUENCE [LARGE SCALE GENOMIC DNA]</scope>
    <source>
        <strain evidence="2 3">JCM 31011</strain>
    </source>
</reference>